<evidence type="ECO:0000313" key="2">
    <source>
        <dbReference type="Proteomes" id="UP001150879"/>
    </source>
</evidence>
<protein>
    <submittedName>
        <fullName evidence="1">Uncharacterized protein</fullName>
    </submittedName>
</protein>
<keyword evidence="2" id="KW-1185">Reference proteome</keyword>
<proteinExistence type="predicted"/>
<evidence type="ECO:0000313" key="1">
    <source>
        <dbReference type="EMBL" id="KAJ5185193.1"/>
    </source>
</evidence>
<dbReference type="AlphaFoldDB" id="A0A9W9IVU6"/>
<organism evidence="1 2">
    <name type="scientific">Penicillium cf. griseofulvum</name>
    <dbReference type="NCBI Taxonomy" id="2972120"/>
    <lineage>
        <taxon>Eukaryota</taxon>
        <taxon>Fungi</taxon>
        <taxon>Dikarya</taxon>
        <taxon>Ascomycota</taxon>
        <taxon>Pezizomycotina</taxon>
        <taxon>Eurotiomycetes</taxon>
        <taxon>Eurotiomycetidae</taxon>
        <taxon>Eurotiales</taxon>
        <taxon>Aspergillaceae</taxon>
        <taxon>Penicillium</taxon>
    </lineage>
</organism>
<reference evidence="1" key="2">
    <citation type="journal article" date="2023" name="IMA Fungus">
        <title>Comparative genomic study of the Penicillium genus elucidates a diverse pangenome and 15 lateral gene transfer events.</title>
        <authorList>
            <person name="Petersen C."/>
            <person name="Sorensen T."/>
            <person name="Nielsen M.R."/>
            <person name="Sondergaard T.E."/>
            <person name="Sorensen J.L."/>
            <person name="Fitzpatrick D.A."/>
            <person name="Frisvad J.C."/>
            <person name="Nielsen K.L."/>
        </authorList>
    </citation>
    <scope>NUCLEOTIDE SEQUENCE</scope>
    <source>
        <strain evidence="1">IBT 16849</strain>
    </source>
</reference>
<sequence>MEEEVNFMDEVTECPYVAGNKIALQLEGRSAQATIAQTFEPWTLSCAMVLSFDSNLSALGIKESTGFSPTTNAQCSGSLVPRN</sequence>
<gene>
    <name evidence="1" type="ORF">N7472_010033</name>
</gene>
<accession>A0A9W9IVU6</accession>
<comment type="caution">
    <text evidence="1">The sequence shown here is derived from an EMBL/GenBank/DDBJ whole genome shotgun (WGS) entry which is preliminary data.</text>
</comment>
<reference evidence="1" key="1">
    <citation type="submission" date="2022-11" db="EMBL/GenBank/DDBJ databases">
        <authorList>
            <person name="Petersen C."/>
        </authorList>
    </citation>
    <scope>NUCLEOTIDE SEQUENCE</scope>
    <source>
        <strain evidence="1">IBT 16849</strain>
    </source>
</reference>
<dbReference type="Proteomes" id="UP001150879">
    <property type="component" value="Unassembled WGS sequence"/>
</dbReference>
<name>A0A9W9IVU6_9EURO</name>
<dbReference type="EMBL" id="JAPQKP010000006">
    <property type="protein sequence ID" value="KAJ5185193.1"/>
    <property type="molecule type" value="Genomic_DNA"/>
</dbReference>